<dbReference type="Proteomes" id="UP001295740">
    <property type="component" value="Unassembled WGS sequence"/>
</dbReference>
<gene>
    <name evidence="2" type="ORF">KHLLAP_LOCUS2797</name>
</gene>
<evidence type="ECO:0000313" key="3">
    <source>
        <dbReference type="Proteomes" id="UP001295740"/>
    </source>
</evidence>
<accession>A0AAI8VC93</accession>
<organism evidence="2 3">
    <name type="scientific">Anthostomella pinea</name>
    <dbReference type="NCBI Taxonomy" id="933095"/>
    <lineage>
        <taxon>Eukaryota</taxon>
        <taxon>Fungi</taxon>
        <taxon>Dikarya</taxon>
        <taxon>Ascomycota</taxon>
        <taxon>Pezizomycotina</taxon>
        <taxon>Sordariomycetes</taxon>
        <taxon>Xylariomycetidae</taxon>
        <taxon>Xylariales</taxon>
        <taxon>Xylariaceae</taxon>
        <taxon>Anthostomella</taxon>
    </lineage>
</organism>
<proteinExistence type="predicted"/>
<keyword evidence="3" id="KW-1185">Reference proteome</keyword>
<protein>
    <submittedName>
        <fullName evidence="2">Uu.00g097230.m01.CDS01</fullName>
    </submittedName>
</protein>
<name>A0AAI8VC93_9PEZI</name>
<dbReference type="AlphaFoldDB" id="A0AAI8VC93"/>
<evidence type="ECO:0000256" key="1">
    <source>
        <dbReference type="SAM" id="MobiDB-lite"/>
    </source>
</evidence>
<feature type="compositionally biased region" description="Acidic residues" evidence="1">
    <location>
        <begin position="297"/>
        <end position="309"/>
    </location>
</feature>
<dbReference type="EMBL" id="CAUWAG010000004">
    <property type="protein sequence ID" value="CAJ2502329.1"/>
    <property type="molecule type" value="Genomic_DNA"/>
</dbReference>
<evidence type="ECO:0000313" key="2">
    <source>
        <dbReference type="EMBL" id="CAJ2502329.1"/>
    </source>
</evidence>
<feature type="region of interest" description="Disordered" evidence="1">
    <location>
        <begin position="294"/>
        <end position="322"/>
    </location>
</feature>
<reference evidence="2" key="1">
    <citation type="submission" date="2023-10" db="EMBL/GenBank/DDBJ databases">
        <authorList>
            <person name="Hackl T."/>
        </authorList>
    </citation>
    <scope>NUCLEOTIDE SEQUENCE</scope>
</reference>
<sequence>MFSDLTVSSLKHVQNIVGFREIKKQGSLPAAAKGFSKQLCFDVRDHVYALRGVVEGGSRINVDYDISPQRLLLDTLDFLQYGVSYINYDDLIHLETALDLEPATILAEPSLREGVEAPKYNLPLWLKSYYEPCGQNGRSHDYPSCVKVHTHPRRSSTYCIKRLYYDNPTSGSCLSVREPRQSSQSDSLDPGTMFGLDILGFMAPGIRISLLIHNETVSLGYTLSPFDDMYIMPLLPEAERKPESVSNLSDRGTAPAVRPELIWPVTNADGPADRRVRKPQQLALLGQGDDLLYDISGSDDDGQVDESPSDEPAGGDGPIEPVVGIQTEIVMEDIVDDQSLPSRKRTRCP</sequence>
<comment type="caution">
    <text evidence="2">The sequence shown here is derived from an EMBL/GenBank/DDBJ whole genome shotgun (WGS) entry which is preliminary data.</text>
</comment>